<reference evidence="2" key="1">
    <citation type="submission" date="2014-12" db="EMBL/GenBank/DDBJ databases">
        <title>Insight into the proteome of Arion vulgaris.</title>
        <authorList>
            <person name="Aradska J."/>
            <person name="Bulat T."/>
            <person name="Smidak R."/>
            <person name="Sarate P."/>
            <person name="Gangsoo J."/>
            <person name="Sialana F."/>
            <person name="Bilban M."/>
            <person name="Lubec G."/>
        </authorList>
    </citation>
    <scope>NUCLEOTIDE SEQUENCE</scope>
    <source>
        <tissue evidence="2">Skin</tissue>
    </source>
</reference>
<proteinExistence type="predicted"/>
<evidence type="ECO:0000313" key="2">
    <source>
        <dbReference type="EMBL" id="CEK87842.1"/>
    </source>
</evidence>
<protein>
    <submittedName>
        <fullName evidence="2">Uncharacterized protein</fullName>
    </submittedName>
</protein>
<organism evidence="2">
    <name type="scientific">Arion vulgaris</name>
    <dbReference type="NCBI Taxonomy" id="1028688"/>
    <lineage>
        <taxon>Eukaryota</taxon>
        <taxon>Metazoa</taxon>
        <taxon>Spiralia</taxon>
        <taxon>Lophotrochozoa</taxon>
        <taxon>Mollusca</taxon>
        <taxon>Gastropoda</taxon>
        <taxon>Heterobranchia</taxon>
        <taxon>Euthyneura</taxon>
        <taxon>Panpulmonata</taxon>
        <taxon>Eupulmonata</taxon>
        <taxon>Stylommatophora</taxon>
        <taxon>Helicina</taxon>
        <taxon>Arionoidea</taxon>
        <taxon>Arionidae</taxon>
        <taxon>Arion</taxon>
    </lineage>
</organism>
<dbReference type="EMBL" id="HACG01040977">
    <property type="protein sequence ID" value="CEK87842.1"/>
    <property type="molecule type" value="Transcribed_RNA"/>
</dbReference>
<evidence type="ECO:0000256" key="1">
    <source>
        <dbReference type="SAM" id="MobiDB-lite"/>
    </source>
</evidence>
<accession>A0A0B7B4P0</accession>
<name>A0A0B7B4P0_9EUPU</name>
<feature type="region of interest" description="Disordered" evidence="1">
    <location>
        <begin position="1"/>
        <end position="22"/>
    </location>
</feature>
<dbReference type="AlphaFoldDB" id="A0A0B7B4P0"/>
<gene>
    <name evidence="2" type="primary">ORF161677</name>
</gene>
<feature type="non-terminal residue" evidence="2">
    <location>
        <position position="1"/>
    </location>
</feature>
<sequence length="54" mass="5723">GGLTNPNRLKVKDQTKVQDGAPYGAQLSSKCSGCKQPIPSYGTNSSLYTTDTDM</sequence>